<reference evidence="1" key="1">
    <citation type="submission" date="2021-06" db="EMBL/GenBank/DDBJ databases">
        <authorList>
            <person name="Kallberg Y."/>
            <person name="Tangrot J."/>
            <person name="Rosling A."/>
        </authorList>
    </citation>
    <scope>NUCLEOTIDE SEQUENCE</scope>
    <source>
        <strain evidence="1">MA461A</strain>
    </source>
</reference>
<sequence>DFILERRDERIRDGKLKGQITKITIKNCPKVKELNLNNNEISEIILEGEFLNLERLESHDNKLKEIDISKAPNLTFLSVARNPINNIKGLGVWGMKGCYQKRLDELKNRPTTDYSGPLKEILGLNPADNLPVNWQDQLAKKDDLAAAQSDLKDPAEVENENKKAVNDLQKELDGRFPDKTPQEVANELNDLRDKPTGSTLTAEQEKKLNDYEIMAAYLDENLGGE</sequence>
<comment type="caution">
    <text evidence="1">The sequence shown here is derived from an EMBL/GenBank/DDBJ whole genome shotgun (WGS) entry which is preliminary data.</text>
</comment>
<evidence type="ECO:0000313" key="1">
    <source>
        <dbReference type="EMBL" id="CAG8785744.1"/>
    </source>
</evidence>
<accession>A0ACA9RBV4</accession>
<name>A0ACA9RBV4_9GLOM</name>
<protein>
    <submittedName>
        <fullName evidence="1">5961_t:CDS:1</fullName>
    </submittedName>
</protein>
<dbReference type="Proteomes" id="UP000789920">
    <property type="component" value="Unassembled WGS sequence"/>
</dbReference>
<dbReference type="EMBL" id="CAJVQC010048116">
    <property type="protein sequence ID" value="CAG8785744.1"/>
    <property type="molecule type" value="Genomic_DNA"/>
</dbReference>
<proteinExistence type="predicted"/>
<organism evidence="1 2">
    <name type="scientific">Racocetra persica</name>
    <dbReference type="NCBI Taxonomy" id="160502"/>
    <lineage>
        <taxon>Eukaryota</taxon>
        <taxon>Fungi</taxon>
        <taxon>Fungi incertae sedis</taxon>
        <taxon>Mucoromycota</taxon>
        <taxon>Glomeromycotina</taxon>
        <taxon>Glomeromycetes</taxon>
        <taxon>Diversisporales</taxon>
        <taxon>Gigasporaceae</taxon>
        <taxon>Racocetra</taxon>
    </lineage>
</organism>
<gene>
    <name evidence="1" type="ORF">RPERSI_LOCUS18269</name>
</gene>
<feature type="non-terminal residue" evidence="1">
    <location>
        <position position="1"/>
    </location>
</feature>
<evidence type="ECO:0000313" key="2">
    <source>
        <dbReference type="Proteomes" id="UP000789920"/>
    </source>
</evidence>
<keyword evidence="2" id="KW-1185">Reference proteome</keyword>